<organism evidence="1 2">
    <name type="scientific">Niveibacterium microcysteis</name>
    <dbReference type="NCBI Taxonomy" id="2811415"/>
    <lineage>
        <taxon>Bacteria</taxon>
        <taxon>Pseudomonadati</taxon>
        <taxon>Pseudomonadota</taxon>
        <taxon>Betaproteobacteria</taxon>
        <taxon>Rhodocyclales</taxon>
        <taxon>Rhodocyclaceae</taxon>
        <taxon>Niveibacterium</taxon>
    </lineage>
</organism>
<dbReference type="RefSeq" id="WP_206255193.1">
    <property type="nucleotide sequence ID" value="NZ_CP071060.1"/>
</dbReference>
<keyword evidence="2" id="KW-1185">Reference proteome</keyword>
<evidence type="ECO:0000313" key="2">
    <source>
        <dbReference type="Proteomes" id="UP000663570"/>
    </source>
</evidence>
<protein>
    <submittedName>
        <fullName evidence="1">Uncharacterized protein</fullName>
    </submittedName>
</protein>
<name>A0ABX7MBR5_9RHOO</name>
<dbReference type="EMBL" id="CP071060">
    <property type="protein sequence ID" value="QSI77905.1"/>
    <property type="molecule type" value="Genomic_DNA"/>
</dbReference>
<reference evidence="1 2" key="1">
    <citation type="submission" date="2021-02" db="EMBL/GenBank/DDBJ databases">
        <title>Niveibacterium changnyeongensis HC41.</title>
        <authorList>
            <person name="Kang M."/>
        </authorList>
    </citation>
    <scope>NUCLEOTIDE SEQUENCE [LARGE SCALE GENOMIC DNA]</scope>
    <source>
        <strain evidence="1 2">HC41</strain>
    </source>
</reference>
<evidence type="ECO:0000313" key="1">
    <source>
        <dbReference type="EMBL" id="QSI77905.1"/>
    </source>
</evidence>
<accession>A0ABX7MBR5</accession>
<dbReference type="Proteomes" id="UP000663570">
    <property type="component" value="Chromosome"/>
</dbReference>
<proteinExistence type="predicted"/>
<gene>
    <name evidence="1" type="ORF">JY500_04490</name>
</gene>
<sequence length="196" mass="21713">MINAPAMRRFVIALLLAASMIGIGFAALSVALHGKEQAEIDYRRANDERTAIASRLSRAQQDEPEIRRALAQYENLRKQGVIGPERRLEWAEALTRERAQRKLSQLEFEVAPQRMLSTATPELPLQASTMTLRAQLWHEGDLLRLLADLRGIRSATVLPRRCTLDRGTDAAADGAPVSAVCELDWITLGTPGPHTP</sequence>